<sequence length="233" mass="25380">MTECGVSSSSDRIRSHCLGGPEGASLSKSIYVVTHPEATHHIHGVVGGWFDSDLTERGVEQAETIASSLVTRLDGATAEILSSDLLRARRTAEVIAKRLQMDVTLDPDLREKSYGEAEGKPRAWLTERVIPLPEIGERLRHDEGIPGAETRMDLAERAYRVIDGLQHSPHEQHILVTHGGTSTLLIAAWIGMPIDAAGLVNFQVSSGSITVLRKDSRNFSHQLAQLNDVSHLA</sequence>
<name>A0A4Q5IVA9_9ACTN</name>
<reference evidence="1 2" key="1">
    <citation type="submission" date="2019-01" db="EMBL/GenBank/DDBJ databases">
        <title>Nocardioides guangzhouensis sp. nov., an actinobacterium isolated from soil.</title>
        <authorList>
            <person name="Fu Y."/>
            <person name="Cai Y."/>
            <person name="Lin Z."/>
            <person name="Chen P."/>
        </authorList>
    </citation>
    <scope>NUCLEOTIDE SEQUENCE [LARGE SCALE GENOMIC DNA]</scope>
    <source>
        <strain evidence="1 2">NBRC 105384</strain>
    </source>
</reference>
<dbReference type="InterPro" id="IPR029033">
    <property type="entry name" value="His_PPase_superfam"/>
</dbReference>
<dbReference type="OrthoDB" id="9781415at2"/>
<dbReference type="GO" id="GO:0005737">
    <property type="term" value="C:cytoplasm"/>
    <property type="evidence" value="ECO:0007669"/>
    <property type="project" value="TreeGrafter"/>
</dbReference>
<accession>A0A4Q5IVA9</accession>
<dbReference type="InterPro" id="IPR013078">
    <property type="entry name" value="His_Pase_superF_clade-1"/>
</dbReference>
<organism evidence="1 2">
    <name type="scientific">Nocardioides iriomotensis</name>
    <dbReference type="NCBI Taxonomy" id="715784"/>
    <lineage>
        <taxon>Bacteria</taxon>
        <taxon>Bacillati</taxon>
        <taxon>Actinomycetota</taxon>
        <taxon>Actinomycetes</taxon>
        <taxon>Propionibacteriales</taxon>
        <taxon>Nocardioidaceae</taxon>
        <taxon>Nocardioides</taxon>
    </lineage>
</organism>
<dbReference type="PANTHER" id="PTHR48100">
    <property type="entry name" value="BROAD-SPECIFICITY PHOSPHATASE YOR283W-RELATED"/>
    <property type="match status" value="1"/>
</dbReference>
<dbReference type="GO" id="GO:0016791">
    <property type="term" value="F:phosphatase activity"/>
    <property type="evidence" value="ECO:0007669"/>
    <property type="project" value="TreeGrafter"/>
</dbReference>
<dbReference type="CDD" id="cd07067">
    <property type="entry name" value="HP_PGM_like"/>
    <property type="match status" value="1"/>
</dbReference>
<dbReference type="SUPFAM" id="SSF53254">
    <property type="entry name" value="Phosphoglycerate mutase-like"/>
    <property type="match status" value="1"/>
</dbReference>
<dbReference type="Pfam" id="PF00300">
    <property type="entry name" value="His_Phos_1"/>
    <property type="match status" value="1"/>
</dbReference>
<evidence type="ECO:0000313" key="2">
    <source>
        <dbReference type="Proteomes" id="UP000291189"/>
    </source>
</evidence>
<dbReference type="Gene3D" id="3.40.50.1240">
    <property type="entry name" value="Phosphoglycerate mutase-like"/>
    <property type="match status" value="1"/>
</dbReference>
<dbReference type="PANTHER" id="PTHR48100:SF1">
    <property type="entry name" value="HISTIDINE PHOSPHATASE FAMILY PROTEIN-RELATED"/>
    <property type="match status" value="1"/>
</dbReference>
<gene>
    <name evidence="1" type="ORF">ETU37_18660</name>
</gene>
<evidence type="ECO:0000313" key="1">
    <source>
        <dbReference type="EMBL" id="RYU09864.1"/>
    </source>
</evidence>
<dbReference type="SMART" id="SM00855">
    <property type="entry name" value="PGAM"/>
    <property type="match status" value="1"/>
</dbReference>
<proteinExistence type="predicted"/>
<keyword evidence="2" id="KW-1185">Reference proteome</keyword>
<dbReference type="AlphaFoldDB" id="A0A4Q5IVA9"/>
<dbReference type="EMBL" id="SDPU01000034">
    <property type="protein sequence ID" value="RYU09864.1"/>
    <property type="molecule type" value="Genomic_DNA"/>
</dbReference>
<dbReference type="Proteomes" id="UP000291189">
    <property type="component" value="Unassembled WGS sequence"/>
</dbReference>
<comment type="caution">
    <text evidence="1">The sequence shown here is derived from an EMBL/GenBank/DDBJ whole genome shotgun (WGS) entry which is preliminary data.</text>
</comment>
<protein>
    <submittedName>
        <fullName evidence="1">Histidine phosphatase family protein</fullName>
    </submittedName>
</protein>
<dbReference type="InterPro" id="IPR050275">
    <property type="entry name" value="PGM_Phosphatase"/>
</dbReference>